<dbReference type="Pfam" id="PF18426">
    <property type="entry name" value="Tli4_C"/>
    <property type="match status" value="1"/>
</dbReference>
<comment type="caution">
    <text evidence="2">The sequence shown here is derived from an EMBL/GenBank/DDBJ whole genome shotgun (WGS) entry which is preliminary data.</text>
</comment>
<name>A0A0F9VTZ8_9ZZZZ</name>
<sequence length="380" mass="42562">MMQPSMKALVPFISSTLFLLSGCATAEGAREECLGRLIFDVQEDLEWATFNADRTMQISKGGGHDFSDMVAARGDYATYGEFGAVIYVSDEVDRSMLNDVYGYRRGTSVLHQDYLKEKLKTTRSIVKDLEVADDKEGVQIWKEREAALEEQIAIALPTVHDLGIPDAYFVGSASAPAEAYIYRNNRVYAFFMRTAYAQGKGKEAMLDMMSRFRPRELYEVPDESGVCIPYGFIADDGKADYSVKNSLRFTATPNVVFSIVTASPNDPWDTHPKTGTYDTDYRPGYDAQKWTFKRFVEPTYIGPHLAGMDGWRLDPKPDSGEQERGWFGLAKTGGTLSPLVAVQVFTFQKGTDDLTEFTPPPEEVLPRWKSLSETIEIHGN</sequence>
<feature type="domain" description="Tle cognate immunity protein 4 C-terminal" evidence="1">
    <location>
        <begin position="219"/>
        <end position="264"/>
    </location>
</feature>
<reference evidence="2" key="1">
    <citation type="journal article" date="2015" name="Nature">
        <title>Complex archaea that bridge the gap between prokaryotes and eukaryotes.</title>
        <authorList>
            <person name="Spang A."/>
            <person name="Saw J.H."/>
            <person name="Jorgensen S.L."/>
            <person name="Zaremba-Niedzwiedzka K."/>
            <person name="Martijn J."/>
            <person name="Lind A.E."/>
            <person name="van Eijk R."/>
            <person name="Schleper C."/>
            <person name="Guy L."/>
            <person name="Ettema T.J."/>
        </authorList>
    </citation>
    <scope>NUCLEOTIDE SEQUENCE</scope>
</reference>
<accession>A0A0F9VTZ8</accession>
<evidence type="ECO:0000313" key="2">
    <source>
        <dbReference type="EMBL" id="KKN69238.1"/>
    </source>
</evidence>
<organism evidence="2">
    <name type="scientific">marine sediment metagenome</name>
    <dbReference type="NCBI Taxonomy" id="412755"/>
    <lineage>
        <taxon>unclassified sequences</taxon>
        <taxon>metagenomes</taxon>
        <taxon>ecological metagenomes</taxon>
    </lineage>
</organism>
<dbReference type="InterPro" id="IPR041290">
    <property type="entry name" value="Tli4_C"/>
</dbReference>
<dbReference type="AlphaFoldDB" id="A0A0F9VTZ8"/>
<dbReference type="EMBL" id="LAZR01000430">
    <property type="protein sequence ID" value="KKN69238.1"/>
    <property type="molecule type" value="Genomic_DNA"/>
</dbReference>
<proteinExistence type="predicted"/>
<protein>
    <recommendedName>
        <fullName evidence="1">Tle cognate immunity protein 4 C-terminal domain-containing protein</fullName>
    </recommendedName>
</protein>
<evidence type="ECO:0000259" key="1">
    <source>
        <dbReference type="Pfam" id="PF18426"/>
    </source>
</evidence>
<gene>
    <name evidence="2" type="ORF">LCGC14_0443270</name>
</gene>
<dbReference type="PROSITE" id="PS51257">
    <property type="entry name" value="PROKAR_LIPOPROTEIN"/>
    <property type="match status" value="1"/>
</dbReference>